<evidence type="ECO:0000313" key="2">
    <source>
        <dbReference type="Proteomes" id="UP000805193"/>
    </source>
</evidence>
<comment type="caution">
    <text evidence="1">The sequence shown here is derived from an EMBL/GenBank/DDBJ whole genome shotgun (WGS) entry which is preliminary data.</text>
</comment>
<name>A0AC60QS13_IXOPE</name>
<sequence>WHWETQYLTSCFLGHTCAEDLASAFTEATEPIKQVKILQVSMVRWLENGKVITRALQVLPNLAKFVECSTKGNKRPTCSSYSAVVNALIDQLLPAKLASMLSIAEELESFSAEFQTDKPMIPFLSTAMYDVLRLLLARILKKEILNAADTPLKLLKKQNGPVVPMYRFVHWALHRKKLKDFDRKEERLDVLWLDLCSLDHRELLSFIKIILRLSHGNAAVERGFSVNKECIVENLKVESLIAQRVVHDAVLEAGGVDKVEITDKMVRMVRNSYSVFRKKLQKKEEESREESDVQKNKKEWPLL</sequence>
<proteinExistence type="predicted"/>
<reference evidence="1 2" key="1">
    <citation type="journal article" date="2020" name="Cell">
        <title>Large-Scale Comparative Analyses of Tick Genomes Elucidate Their Genetic Diversity and Vector Capacities.</title>
        <authorList>
            <consortium name="Tick Genome and Microbiome Consortium (TIGMIC)"/>
            <person name="Jia N."/>
            <person name="Wang J."/>
            <person name="Shi W."/>
            <person name="Du L."/>
            <person name="Sun Y."/>
            <person name="Zhan W."/>
            <person name="Jiang J.F."/>
            <person name="Wang Q."/>
            <person name="Zhang B."/>
            <person name="Ji P."/>
            <person name="Bell-Sakyi L."/>
            <person name="Cui X.M."/>
            <person name="Yuan T.T."/>
            <person name="Jiang B.G."/>
            <person name="Yang W.F."/>
            <person name="Lam T.T."/>
            <person name="Chang Q.C."/>
            <person name="Ding S.J."/>
            <person name="Wang X.J."/>
            <person name="Zhu J.G."/>
            <person name="Ruan X.D."/>
            <person name="Zhao L."/>
            <person name="Wei J.T."/>
            <person name="Ye R.Z."/>
            <person name="Que T.C."/>
            <person name="Du C.H."/>
            <person name="Zhou Y.H."/>
            <person name="Cheng J.X."/>
            <person name="Dai P.F."/>
            <person name="Guo W.B."/>
            <person name="Han X.H."/>
            <person name="Huang E.J."/>
            <person name="Li L.F."/>
            <person name="Wei W."/>
            <person name="Gao Y.C."/>
            <person name="Liu J.Z."/>
            <person name="Shao H.Z."/>
            <person name="Wang X."/>
            <person name="Wang C.C."/>
            <person name="Yang T.C."/>
            <person name="Huo Q.B."/>
            <person name="Li W."/>
            <person name="Chen H.Y."/>
            <person name="Chen S.E."/>
            <person name="Zhou L.G."/>
            <person name="Ni X.B."/>
            <person name="Tian J.H."/>
            <person name="Sheng Y."/>
            <person name="Liu T."/>
            <person name="Pan Y.S."/>
            <person name="Xia L.Y."/>
            <person name="Li J."/>
            <person name="Zhao F."/>
            <person name="Cao W.C."/>
        </authorList>
    </citation>
    <scope>NUCLEOTIDE SEQUENCE [LARGE SCALE GENOMIC DNA]</scope>
    <source>
        <strain evidence="1">Iper-2018</strain>
    </source>
</reference>
<gene>
    <name evidence="1" type="ORF">HPB47_016359</name>
</gene>
<dbReference type="EMBL" id="JABSTQ010005068">
    <property type="protein sequence ID" value="KAG0440238.1"/>
    <property type="molecule type" value="Genomic_DNA"/>
</dbReference>
<feature type="non-terminal residue" evidence="1">
    <location>
        <position position="1"/>
    </location>
</feature>
<accession>A0AC60QS13</accession>
<evidence type="ECO:0000313" key="1">
    <source>
        <dbReference type="EMBL" id="KAG0440238.1"/>
    </source>
</evidence>
<keyword evidence="2" id="KW-1185">Reference proteome</keyword>
<protein>
    <submittedName>
        <fullName evidence="1">Uncharacterized protein</fullName>
    </submittedName>
</protein>
<dbReference type="Proteomes" id="UP000805193">
    <property type="component" value="Unassembled WGS sequence"/>
</dbReference>
<organism evidence="1 2">
    <name type="scientific">Ixodes persulcatus</name>
    <name type="common">Taiga tick</name>
    <dbReference type="NCBI Taxonomy" id="34615"/>
    <lineage>
        <taxon>Eukaryota</taxon>
        <taxon>Metazoa</taxon>
        <taxon>Ecdysozoa</taxon>
        <taxon>Arthropoda</taxon>
        <taxon>Chelicerata</taxon>
        <taxon>Arachnida</taxon>
        <taxon>Acari</taxon>
        <taxon>Parasitiformes</taxon>
        <taxon>Ixodida</taxon>
        <taxon>Ixodoidea</taxon>
        <taxon>Ixodidae</taxon>
        <taxon>Ixodinae</taxon>
        <taxon>Ixodes</taxon>
    </lineage>
</organism>